<evidence type="ECO:0000256" key="3">
    <source>
        <dbReference type="ARBA" id="ARBA00022840"/>
    </source>
</evidence>
<dbReference type="PROSITE" id="PS00211">
    <property type="entry name" value="ABC_TRANSPORTER_1"/>
    <property type="match status" value="2"/>
</dbReference>
<keyword evidence="1" id="KW-0813">Transport</keyword>
<dbReference type="Proteomes" id="UP000823847">
    <property type="component" value="Unassembled WGS sequence"/>
</dbReference>
<dbReference type="AlphaFoldDB" id="A0A9D2BQQ1"/>
<sequence>MEKERNMVVEIKQVVTRLPELRFVGPVSWRIDEGQQWAVVGPNGAGKTLLADIMQRKFAFKEGEVALPGDGKVSEYIKSIAFKDIYSLADCRNSYYQQRWHATESDEVPTVRELLGEYAGSDHLADTLERFGIADLLPKKLIYLSSGELRKFLIVRVLLGRPRVLILDNPFIGLDAPSRDLLVDTLGRMARLEDVCVVLLLSNPMDIPPMITHVLPVRERTCLPPMTREAFLADRELIAMLFPTEGTEADGRFAAIDLPVDAARVPSTHEVTLRMEKVRIRYGRRTILKDLDWEVRNGEKWALFGPNGSGKSTLLSLVYADNPQSYANTIYLFDRKRGSGESIWDIKRRIGYVSPEMHLYFQENIPTSRVVGSGFFDSIGLFRKCDAGQEAVASRWMRVFGIEHLKDRLFLTLSSGEQRLALLVRAFVKDPDLIILDEPLHGLDVSNKKRAAAIIEKFCERPGKTLIYVTHYPHELPACVDKRFELVKHPEIPEE</sequence>
<dbReference type="SMART" id="SM00382">
    <property type="entry name" value="AAA"/>
    <property type="match status" value="2"/>
</dbReference>
<evidence type="ECO:0000256" key="1">
    <source>
        <dbReference type="ARBA" id="ARBA00022448"/>
    </source>
</evidence>
<evidence type="ECO:0000259" key="4">
    <source>
        <dbReference type="PROSITE" id="PS50893"/>
    </source>
</evidence>
<keyword evidence="3 5" id="KW-0067">ATP-binding</keyword>
<dbReference type="InterPro" id="IPR017871">
    <property type="entry name" value="ABC_transporter-like_CS"/>
</dbReference>
<organism evidence="5 6">
    <name type="scientific">Candidatus Parabacteroides intestinigallinarum</name>
    <dbReference type="NCBI Taxonomy" id="2838722"/>
    <lineage>
        <taxon>Bacteria</taxon>
        <taxon>Pseudomonadati</taxon>
        <taxon>Bacteroidota</taxon>
        <taxon>Bacteroidia</taxon>
        <taxon>Bacteroidales</taxon>
        <taxon>Tannerellaceae</taxon>
        <taxon>Parabacteroides</taxon>
    </lineage>
</organism>
<gene>
    <name evidence="5" type="ORF">H9848_05855</name>
</gene>
<dbReference type="GO" id="GO:0005524">
    <property type="term" value="F:ATP binding"/>
    <property type="evidence" value="ECO:0007669"/>
    <property type="project" value="UniProtKB-KW"/>
</dbReference>
<dbReference type="EMBL" id="DXEN01000041">
    <property type="protein sequence ID" value="HIX86113.1"/>
    <property type="molecule type" value="Genomic_DNA"/>
</dbReference>
<dbReference type="InterPro" id="IPR027417">
    <property type="entry name" value="P-loop_NTPase"/>
</dbReference>
<dbReference type="Gene3D" id="3.40.50.300">
    <property type="entry name" value="P-loop containing nucleotide triphosphate hydrolases"/>
    <property type="match status" value="2"/>
</dbReference>
<evidence type="ECO:0000313" key="5">
    <source>
        <dbReference type="EMBL" id="HIX86113.1"/>
    </source>
</evidence>
<name>A0A9D2BQQ1_9BACT</name>
<dbReference type="Pfam" id="PF00005">
    <property type="entry name" value="ABC_tran"/>
    <property type="match status" value="2"/>
</dbReference>
<dbReference type="InterPro" id="IPR003593">
    <property type="entry name" value="AAA+_ATPase"/>
</dbReference>
<dbReference type="GO" id="GO:0016887">
    <property type="term" value="F:ATP hydrolysis activity"/>
    <property type="evidence" value="ECO:0007669"/>
    <property type="project" value="InterPro"/>
</dbReference>
<feature type="domain" description="ABC transporter" evidence="4">
    <location>
        <begin position="9"/>
        <end position="244"/>
    </location>
</feature>
<keyword evidence="2" id="KW-0547">Nucleotide-binding</keyword>
<dbReference type="InterPro" id="IPR050095">
    <property type="entry name" value="ECF_ABC_transporter_ATP-bd"/>
</dbReference>
<evidence type="ECO:0000313" key="6">
    <source>
        <dbReference type="Proteomes" id="UP000823847"/>
    </source>
</evidence>
<comment type="caution">
    <text evidence="5">The sequence shown here is derived from an EMBL/GenBank/DDBJ whole genome shotgun (WGS) entry which is preliminary data.</text>
</comment>
<accession>A0A9D2BQQ1</accession>
<protein>
    <submittedName>
        <fullName evidence="5">ATP-binding cassette domain-containing protein</fullName>
    </submittedName>
</protein>
<feature type="domain" description="ABC transporter" evidence="4">
    <location>
        <begin position="273"/>
        <end position="495"/>
    </location>
</feature>
<dbReference type="GO" id="GO:0043190">
    <property type="term" value="C:ATP-binding cassette (ABC) transporter complex"/>
    <property type="evidence" value="ECO:0007669"/>
    <property type="project" value="TreeGrafter"/>
</dbReference>
<dbReference type="PANTHER" id="PTHR43553:SF3">
    <property type="entry name" value="ABC TRANSPORTER ATP-BINDING PROTEIN MODF"/>
    <property type="match status" value="1"/>
</dbReference>
<dbReference type="PROSITE" id="PS50893">
    <property type="entry name" value="ABC_TRANSPORTER_2"/>
    <property type="match status" value="2"/>
</dbReference>
<dbReference type="GO" id="GO:0042626">
    <property type="term" value="F:ATPase-coupled transmembrane transporter activity"/>
    <property type="evidence" value="ECO:0007669"/>
    <property type="project" value="TreeGrafter"/>
</dbReference>
<dbReference type="InterPro" id="IPR003439">
    <property type="entry name" value="ABC_transporter-like_ATP-bd"/>
</dbReference>
<reference evidence="5" key="1">
    <citation type="journal article" date="2021" name="PeerJ">
        <title>Extensive microbial diversity within the chicken gut microbiome revealed by metagenomics and culture.</title>
        <authorList>
            <person name="Gilroy R."/>
            <person name="Ravi A."/>
            <person name="Getino M."/>
            <person name="Pursley I."/>
            <person name="Horton D.L."/>
            <person name="Alikhan N.F."/>
            <person name="Baker D."/>
            <person name="Gharbi K."/>
            <person name="Hall N."/>
            <person name="Watson M."/>
            <person name="Adriaenssens E.M."/>
            <person name="Foster-Nyarko E."/>
            <person name="Jarju S."/>
            <person name="Secka A."/>
            <person name="Antonio M."/>
            <person name="Oren A."/>
            <person name="Chaudhuri R.R."/>
            <person name="La Ragione R."/>
            <person name="Hildebrand F."/>
            <person name="Pallen M.J."/>
        </authorList>
    </citation>
    <scope>NUCLEOTIDE SEQUENCE</scope>
    <source>
        <strain evidence="5">ChiHecec2B26-12326</strain>
    </source>
</reference>
<dbReference type="PANTHER" id="PTHR43553">
    <property type="entry name" value="HEAVY METAL TRANSPORTER"/>
    <property type="match status" value="1"/>
</dbReference>
<reference evidence="5" key="2">
    <citation type="submission" date="2021-04" db="EMBL/GenBank/DDBJ databases">
        <authorList>
            <person name="Gilroy R."/>
        </authorList>
    </citation>
    <scope>NUCLEOTIDE SEQUENCE</scope>
    <source>
        <strain evidence="5">ChiHecec2B26-12326</strain>
    </source>
</reference>
<evidence type="ECO:0000256" key="2">
    <source>
        <dbReference type="ARBA" id="ARBA00022741"/>
    </source>
</evidence>
<proteinExistence type="predicted"/>
<dbReference type="SUPFAM" id="SSF52540">
    <property type="entry name" value="P-loop containing nucleoside triphosphate hydrolases"/>
    <property type="match status" value="2"/>
</dbReference>